<protein>
    <submittedName>
        <fullName evidence="1">Uncharacterized protein</fullName>
    </submittedName>
</protein>
<name>A0A1D8NH74_YARLL</name>
<dbReference type="EMBL" id="CP017557">
    <property type="protein sequence ID" value="AOW04979.1"/>
    <property type="molecule type" value="Genomic_DNA"/>
</dbReference>
<evidence type="ECO:0000313" key="2">
    <source>
        <dbReference type="Proteomes" id="UP000182444"/>
    </source>
</evidence>
<accession>A0A1D8NH74</accession>
<organism evidence="1 2">
    <name type="scientific">Yarrowia lipolytica</name>
    <name type="common">Candida lipolytica</name>
    <dbReference type="NCBI Taxonomy" id="4952"/>
    <lineage>
        <taxon>Eukaryota</taxon>
        <taxon>Fungi</taxon>
        <taxon>Dikarya</taxon>
        <taxon>Ascomycota</taxon>
        <taxon>Saccharomycotina</taxon>
        <taxon>Dipodascomycetes</taxon>
        <taxon>Dipodascales</taxon>
        <taxon>Dipodascales incertae sedis</taxon>
        <taxon>Yarrowia</taxon>
    </lineage>
</organism>
<dbReference type="RefSeq" id="XP_068139006.1">
    <property type="nucleotide sequence ID" value="XM_068282905.1"/>
</dbReference>
<gene>
    <name evidence="1" type="ORF">YALI1_E06065g</name>
</gene>
<dbReference type="GeneID" id="94583519"/>
<reference evidence="1 2" key="1">
    <citation type="journal article" date="2016" name="PLoS ONE">
        <title>Sequence Assembly of Yarrowia lipolytica Strain W29/CLIB89 Shows Transposable Element Diversity.</title>
        <authorList>
            <person name="Magnan C."/>
            <person name="Yu J."/>
            <person name="Chang I."/>
            <person name="Jahn E."/>
            <person name="Kanomata Y."/>
            <person name="Wu J."/>
            <person name="Zeller M."/>
            <person name="Oakes M."/>
            <person name="Baldi P."/>
            <person name="Sandmeyer S."/>
        </authorList>
    </citation>
    <scope>NUCLEOTIDE SEQUENCE [LARGE SCALE GENOMIC DNA]</scope>
    <source>
        <strain evidence="2">CLIB89(W29)</strain>
    </source>
</reference>
<proteinExistence type="predicted"/>
<evidence type="ECO:0000313" key="1">
    <source>
        <dbReference type="EMBL" id="AOW04979.1"/>
    </source>
</evidence>
<dbReference type="VEuPathDB" id="FungiDB:YALI1_E06065g"/>
<dbReference type="AlphaFoldDB" id="A0A1D8NH74"/>
<dbReference type="Proteomes" id="UP000182444">
    <property type="component" value="Chromosome 1E"/>
</dbReference>
<sequence>MNNYCVYKFSSRSTSVHVRVLTDSRRSSILPRIRLCRIKYLSWLVQMMKYVLNNLATFMNYCNSTVQVQVLYCTCIVLCNPDFSEWSCSLFPAPLSLPLFSAPYSTLSHSYKPVHTLPDFVCTNTVVPCTCMYVFSYSYRRSCDILCVCVLLHAITPSLPYMAHPHISV</sequence>